<name>A0A9X2BH67_9BACL</name>
<dbReference type="AlphaFoldDB" id="A0A9X2BH67"/>
<feature type="transmembrane region" description="Helical" evidence="6">
    <location>
        <begin position="68"/>
        <end position="85"/>
    </location>
</feature>
<dbReference type="EMBL" id="JAIWJX010000002">
    <property type="protein sequence ID" value="MCK6259062.1"/>
    <property type="molecule type" value="Genomic_DNA"/>
</dbReference>
<evidence type="ECO:0000256" key="3">
    <source>
        <dbReference type="ARBA" id="ARBA00022692"/>
    </source>
</evidence>
<keyword evidence="5 6" id="KW-0472">Membrane</keyword>
<protein>
    <submittedName>
        <fullName evidence="7">TerC family protein</fullName>
    </submittedName>
</protein>
<organism evidence="7 8">
    <name type="scientific">Fictibacillus marinisediminis</name>
    <dbReference type="NCBI Taxonomy" id="2878389"/>
    <lineage>
        <taxon>Bacteria</taxon>
        <taxon>Bacillati</taxon>
        <taxon>Bacillota</taxon>
        <taxon>Bacilli</taxon>
        <taxon>Bacillales</taxon>
        <taxon>Fictibacillaceae</taxon>
        <taxon>Fictibacillus</taxon>
    </lineage>
</organism>
<feature type="transmembrane region" description="Helical" evidence="6">
    <location>
        <begin position="193"/>
        <end position="211"/>
    </location>
</feature>
<comment type="subcellular location">
    <subcellularLocation>
        <location evidence="1">Membrane</location>
        <topology evidence="1">Multi-pass membrane protein</topology>
    </subcellularLocation>
</comment>
<feature type="transmembrane region" description="Helical" evidence="6">
    <location>
        <begin position="42"/>
        <end position="62"/>
    </location>
</feature>
<evidence type="ECO:0000256" key="6">
    <source>
        <dbReference type="SAM" id="Phobius"/>
    </source>
</evidence>
<sequence length="220" mass="23725">MDNLLVNLLEILLINIVLSGDNAVVIALACRNLEERHRNKAIFFGTFGAVFLRVVLTFVAVYLLKIPFLNFVGGLLLLWIAISLLKGEEDEDIEANSSLSGAIKTIIIADLVMSLDNIVAVAGAANGNIVLIILGLIISIPLIIWGSQLLMKIMAKFPIIIIIGAALLGYTAGEMILKDKAVGHYLEVVHFNLHLVLPIALAILVVVIGKFSGSRAISHK</sequence>
<feature type="transmembrane region" description="Helical" evidence="6">
    <location>
        <begin position="153"/>
        <end position="173"/>
    </location>
</feature>
<dbReference type="Pfam" id="PF03741">
    <property type="entry name" value="TerC"/>
    <property type="match status" value="1"/>
</dbReference>
<accession>A0A9X2BH67</accession>
<dbReference type="Proteomes" id="UP001139011">
    <property type="component" value="Unassembled WGS sequence"/>
</dbReference>
<evidence type="ECO:0000256" key="1">
    <source>
        <dbReference type="ARBA" id="ARBA00004141"/>
    </source>
</evidence>
<proteinExistence type="inferred from homology"/>
<keyword evidence="8" id="KW-1185">Reference proteome</keyword>
<evidence type="ECO:0000313" key="8">
    <source>
        <dbReference type="Proteomes" id="UP001139011"/>
    </source>
</evidence>
<evidence type="ECO:0000313" key="7">
    <source>
        <dbReference type="EMBL" id="MCK6259062.1"/>
    </source>
</evidence>
<evidence type="ECO:0000256" key="2">
    <source>
        <dbReference type="ARBA" id="ARBA00007511"/>
    </source>
</evidence>
<dbReference type="GO" id="GO:0016020">
    <property type="term" value="C:membrane"/>
    <property type="evidence" value="ECO:0007669"/>
    <property type="project" value="UniProtKB-SubCell"/>
</dbReference>
<dbReference type="PANTHER" id="PTHR30238:SF4">
    <property type="entry name" value="SLL1022 PROTEIN"/>
    <property type="match status" value="1"/>
</dbReference>
<dbReference type="InterPro" id="IPR022301">
    <property type="entry name" value="Integral_membrane_YjbE"/>
</dbReference>
<feature type="transmembrane region" description="Helical" evidence="6">
    <location>
        <begin position="12"/>
        <end position="30"/>
    </location>
</feature>
<feature type="transmembrane region" description="Helical" evidence="6">
    <location>
        <begin position="129"/>
        <end position="146"/>
    </location>
</feature>
<comment type="similarity">
    <text evidence="2">Belongs to the TerC family.</text>
</comment>
<evidence type="ECO:0000256" key="5">
    <source>
        <dbReference type="ARBA" id="ARBA00023136"/>
    </source>
</evidence>
<evidence type="ECO:0000256" key="4">
    <source>
        <dbReference type="ARBA" id="ARBA00022989"/>
    </source>
</evidence>
<dbReference type="RefSeq" id="WP_248254276.1">
    <property type="nucleotide sequence ID" value="NZ_JAIWJX010000002.1"/>
</dbReference>
<dbReference type="PANTHER" id="PTHR30238">
    <property type="entry name" value="MEMBRANE BOUND PREDICTED REDOX MODULATOR"/>
    <property type="match status" value="1"/>
</dbReference>
<keyword evidence="3 6" id="KW-0812">Transmembrane</keyword>
<comment type="caution">
    <text evidence="7">The sequence shown here is derived from an EMBL/GenBank/DDBJ whole genome shotgun (WGS) entry which is preliminary data.</text>
</comment>
<dbReference type="InterPro" id="IPR005496">
    <property type="entry name" value="Integral_membrane_TerC"/>
</dbReference>
<reference evidence="7" key="1">
    <citation type="submission" date="2021-09" db="EMBL/GenBank/DDBJ databases">
        <title>Genome analysis of Fictibacillus sp. KIGAM418 isolated from marine sediment.</title>
        <authorList>
            <person name="Seo M.-J."/>
            <person name="Cho E.-S."/>
            <person name="Hwang C.Y."/>
        </authorList>
    </citation>
    <scope>NUCLEOTIDE SEQUENCE</scope>
    <source>
        <strain evidence="7">KIGAM418</strain>
    </source>
</reference>
<keyword evidence="4 6" id="KW-1133">Transmembrane helix</keyword>
<gene>
    <name evidence="7" type="ORF">LCY76_21050</name>
</gene>
<dbReference type="NCBIfam" id="TIGR03717">
    <property type="entry name" value="R_switched_YjbE"/>
    <property type="match status" value="1"/>
</dbReference>